<evidence type="ECO:0000256" key="1">
    <source>
        <dbReference type="ARBA" id="ARBA00022729"/>
    </source>
</evidence>
<comment type="caution">
    <text evidence="4">The sequence shown here is derived from an EMBL/GenBank/DDBJ whole genome shotgun (WGS) entry which is preliminary data.</text>
</comment>
<dbReference type="SUPFAM" id="SSF53807">
    <property type="entry name" value="Helical backbone' metal receptor"/>
    <property type="match status" value="1"/>
</dbReference>
<dbReference type="RefSeq" id="WP_377747525.1">
    <property type="nucleotide sequence ID" value="NZ_CAJZAH010000003.1"/>
</dbReference>
<feature type="signal peptide" evidence="2">
    <location>
        <begin position="1"/>
        <end position="33"/>
    </location>
</feature>
<evidence type="ECO:0000256" key="2">
    <source>
        <dbReference type="SAM" id="SignalP"/>
    </source>
</evidence>
<dbReference type="PANTHER" id="PTHR30535:SF34">
    <property type="entry name" value="MOLYBDATE-BINDING PROTEIN MOLA"/>
    <property type="match status" value="1"/>
</dbReference>
<evidence type="ECO:0000259" key="3">
    <source>
        <dbReference type="PROSITE" id="PS50983"/>
    </source>
</evidence>
<feature type="chain" id="PRO_5047396966" evidence="2">
    <location>
        <begin position="34"/>
        <end position="312"/>
    </location>
</feature>
<dbReference type="NCBIfam" id="NF038402">
    <property type="entry name" value="TroA_like"/>
    <property type="match status" value="1"/>
</dbReference>
<dbReference type="PANTHER" id="PTHR30535">
    <property type="entry name" value="VITAMIN B12-BINDING PROTEIN"/>
    <property type="match status" value="1"/>
</dbReference>
<proteinExistence type="predicted"/>
<dbReference type="Gene3D" id="3.40.50.1980">
    <property type="entry name" value="Nitrogenase molybdenum iron protein domain"/>
    <property type="match status" value="2"/>
</dbReference>
<organism evidence="4 5">
    <name type="scientific">Cupriavidus respiraculi</name>
    <dbReference type="NCBI Taxonomy" id="195930"/>
    <lineage>
        <taxon>Bacteria</taxon>
        <taxon>Pseudomonadati</taxon>
        <taxon>Pseudomonadota</taxon>
        <taxon>Betaproteobacteria</taxon>
        <taxon>Burkholderiales</taxon>
        <taxon>Burkholderiaceae</taxon>
        <taxon>Cupriavidus</taxon>
    </lineage>
</organism>
<evidence type="ECO:0000313" key="5">
    <source>
        <dbReference type="Proteomes" id="UP000721236"/>
    </source>
</evidence>
<reference evidence="4 5" key="1">
    <citation type="submission" date="2021-08" db="EMBL/GenBank/DDBJ databases">
        <authorList>
            <person name="Peeters C."/>
        </authorList>
    </citation>
    <scope>NUCLEOTIDE SEQUENCE [LARGE SCALE GENOMIC DNA]</scope>
    <source>
        <strain evidence="4 5">LMG 21510</strain>
    </source>
</reference>
<dbReference type="CDD" id="cd01144">
    <property type="entry name" value="BtuF"/>
    <property type="match status" value="1"/>
</dbReference>
<keyword evidence="5" id="KW-1185">Reference proteome</keyword>
<sequence length="312" mass="33412">MPTARTPSSAFQSLLTALALALAGATASGGAHAAVSVIDDAGQTITLPQPARRIVSLAPHVTEMLYAAGAGDRIVGTVAYSDYPPAAREIPRVGDNKALDLERIAALKPDLIVVWRHGNAQKQTDRLRALGLPLFLSEPRKLEAIAENIEKLGTLTGTEEPARRAAQSFRGEVAALRASYAGRAPVTVFYQVWQQPLMTLNGQHLVSDMLALCGGRNLFSNESLLVPTVSVEAVVAGNPEVLLTPSMGATRSDRPLPDFAMWERWKQMTAVARGNLFSIDGDLVNRAGPRAVLGAQRICQDLEVARGRRPAR</sequence>
<dbReference type="Proteomes" id="UP000721236">
    <property type="component" value="Unassembled WGS sequence"/>
</dbReference>
<feature type="domain" description="Fe/B12 periplasmic-binding" evidence="3">
    <location>
        <begin position="53"/>
        <end position="306"/>
    </location>
</feature>
<accession>A0ABN7YWE4</accession>
<dbReference type="EMBL" id="CAJZAH010000003">
    <property type="protein sequence ID" value="CAG9177578.1"/>
    <property type="molecule type" value="Genomic_DNA"/>
</dbReference>
<dbReference type="Pfam" id="PF01497">
    <property type="entry name" value="Peripla_BP_2"/>
    <property type="match status" value="1"/>
</dbReference>
<dbReference type="InterPro" id="IPR054828">
    <property type="entry name" value="Vit_B12_bind_prot"/>
</dbReference>
<dbReference type="InterPro" id="IPR050902">
    <property type="entry name" value="ABC_Transporter_SBP"/>
</dbReference>
<dbReference type="PROSITE" id="PS50983">
    <property type="entry name" value="FE_B12_PBP"/>
    <property type="match status" value="1"/>
</dbReference>
<protein>
    <submittedName>
        <fullName evidence="4">Vitamin B12-binding protein</fullName>
    </submittedName>
</protein>
<dbReference type="InterPro" id="IPR002491">
    <property type="entry name" value="ABC_transptr_periplasmic_BD"/>
</dbReference>
<name>A0ABN7YWE4_9BURK</name>
<keyword evidence="1 2" id="KW-0732">Signal</keyword>
<gene>
    <name evidence="4" type="primary">btuF_2</name>
    <name evidence="4" type="ORF">LMG21510_03335</name>
</gene>
<evidence type="ECO:0000313" key="4">
    <source>
        <dbReference type="EMBL" id="CAG9177578.1"/>
    </source>
</evidence>